<dbReference type="Pfam" id="PF14432">
    <property type="entry name" value="DYW_deaminase"/>
    <property type="match status" value="1"/>
</dbReference>
<dbReference type="EMBL" id="LT934114">
    <property type="protein sequence ID" value="VAH42910.1"/>
    <property type="molecule type" value="Genomic_DNA"/>
</dbReference>
<name>A0A9R1PGL0_TRITD</name>
<sequence>MGAFAEMLAEGGTAPNAFVLAAVLRCCSGLGDVESGKRIHGWLLRNGVHLDRVLCNAVLDMYAKCGDCEGTKRAFRAMAEVDVVSWNIVISACLQSGDVLGSVQLFDESPMRDTSSWNTIISGLMRNRCAAKALDRLYHMARAGVEFNHYTYSTALALAGMLSLLDLGRQLHGRVLTAALETDAFVRSSLMDMYCKCGSMEAAVLIFDRWSHLTGDMKFAWSTMVAGYVQNGREEEAFEFFRLMLRQGVAADQFTLTSAVAACANAGMVEQGRMFDRAPMKNVALWTSMLCSYASHGKGRMAIELFNRMIAEKIKPNEVTLVGVLSACSHGRLVSEGEHFFKLMQEEYGIVPSIEHYNCMVDLYGRAGLLNKANNFINENKIKHESIVWKTLLSACRVHKDMEHAKLASESLIQLEQCDAGSYVMLSNMYATHSKWRDTSKLRSLMRERGVRKQPGQSWIHLKNIVHTFVAGDTAHPRSSEIYTCLAKSMERIKELGYTSRIDLVAHDVEEEQRETALRFHSEKLAMAFGIISTPSGTPLRIFKNLRICVDCHEAIKYVSRATDREIVVRDLYRFHHFKDARCSCEDFW</sequence>
<evidence type="ECO:0000256" key="3">
    <source>
        <dbReference type="PROSITE-ProRule" id="PRU00708"/>
    </source>
</evidence>
<dbReference type="FunFam" id="1.25.40.10:FF:000381">
    <property type="entry name" value="Pentatricopeptide repeat-containing protein"/>
    <property type="match status" value="1"/>
</dbReference>
<evidence type="ECO:0000259" key="4">
    <source>
        <dbReference type="Pfam" id="PF14432"/>
    </source>
</evidence>
<dbReference type="AlphaFoldDB" id="A0A9R1PGL0"/>
<feature type="repeat" description="PPR" evidence="3">
    <location>
        <begin position="217"/>
        <end position="251"/>
    </location>
</feature>
<dbReference type="PROSITE" id="PS51375">
    <property type="entry name" value="PPR"/>
    <property type="match status" value="3"/>
</dbReference>
<dbReference type="InterPro" id="IPR046960">
    <property type="entry name" value="PPR_At4g14850-like_plant"/>
</dbReference>
<evidence type="ECO:0000313" key="6">
    <source>
        <dbReference type="Proteomes" id="UP000324705"/>
    </source>
</evidence>
<dbReference type="NCBIfam" id="TIGR00756">
    <property type="entry name" value="PPR"/>
    <property type="match status" value="3"/>
</dbReference>
<keyword evidence="1" id="KW-0677">Repeat</keyword>
<protein>
    <recommendedName>
        <fullName evidence="4">DYW domain-containing protein</fullName>
    </recommendedName>
</protein>
<organism evidence="5 6">
    <name type="scientific">Triticum turgidum subsp. durum</name>
    <name type="common">Durum wheat</name>
    <name type="synonym">Triticum durum</name>
    <dbReference type="NCBI Taxonomy" id="4567"/>
    <lineage>
        <taxon>Eukaryota</taxon>
        <taxon>Viridiplantae</taxon>
        <taxon>Streptophyta</taxon>
        <taxon>Embryophyta</taxon>
        <taxon>Tracheophyta</taxon>
        <taxon>Spermatophyta</taxon>
        <taxon>Magnoliopsida</taxon>
        <taxon>Liliopsida</taxon>
        <taxon>Poales</taxon>
        <taxon>Poaceae</taxon>
        <taxon>BOP clade</taxon>
        <taxon>Pooideae</taxon>
        <taxon>Triticodae</taxon>
        <taxon>Triticeae</taxon>
        <taxon>Triticinae</taxon>
        <taxon>Triticum</taxon>
    </lineage>
</organism>
<dbReference type="InterPro" id="IPR046849">
    <property type="entry name" value="E2_motif"/>
</dbReference>
<keyword evidence="2" id="KW-0809">Transit peptide</keyword>
<dbReference type="Pfam" id="PF20431">
    <property type="entry name" value="E_motif"/>
    <property type="match status" value="1"/>
</dbReference>
<dbReference type="Gramene" id="TRITD2Bv1G048170.2">
    <property type="protein sequence ID" value="TRITD2Bv1G048170.2"/>
    <property type="gene ID" value="TRITD2Bv1G048170"/>
</dbReference>
<feature type="repeat" description="PPR" evidence="3">
    <location>
        <begin position="113"/>
        <end position="147"/>
    </location>
</feature>
<keyword evidence="6" id="KW-1185">Reference proteome</keyword>
<dbReference type="GO" id="GO:0003723">
    <property type="term" value="F:RNA binding"/>
    <property type="evidence" value="ECO:0007669"/>
    <property type="project" value="InterPro"/>
</dbReference>
<gene>
    <name evidence="5" type="ORF">TRITD_2Bv1G048170</name>
</gene>
<dbReference type="Gene3D" id="1.25.40.10">
    <property type="entry name" value="Tetratricopeptide repeat domain"/>
    <property type="match status" value="4"/>
</dbReference>
<accession>A0A9R1PGL0</accession>
<evidence type="ECO:0000256" key="1">
    <source>
        <dbReference type="ARBA" id="ARBA00022737"/>
    </source>
</evidence>
<dbReference type="Proteomes" id="UP000324705">
    <property type="component" value="Chromosome 2B"/>
</dbReference>
<dbReference type="GO" id="GO:0008270">
    <property type="term" value="F:zinc ion binding"/>
    <property type="evidence" value="ECO:0007669"/>
    <property type="project" value="InterPro"/>
</dbReference>
<dbReference type="Pfam" id="PF13041">
    <property type="entry name" value="PPR_2"/>
    <property type="match status" value="3"/>
</dbReference>
<feature type="domain" description="DYW" evidence="4">
    <location>
        <begin position="497"/>
        <end position="589"/>
    </location>
</feature>
<dbReference type="FunFam" id="1.25.40.10:FF:000305">
    <property type="entry name" value="Pentatricopeptide repeat-containing protein mitochondrial"/>
    <property type="match status" value="1"/>
</dbReference>
<dbReference type="GO" id="GO:0009451">
    <property type="term" value="P:RNA modification"/>
    <property type="evidence" value="ECO:0007669"/>
    <property type="project" value="InterPro"/>
</dbReference>
<dbReference type="PANTHER" id="PTHR47926:SF494">
    <property type="entry name" value="DYW DOMAIN-CONTAINING PROTEIN"/>
    <property type="match status" value="1"/>
</dbReference>
<evidence type="ECO:0000256" key="2">
    <source>
        <dbReference type="ARBA" id="ARBA00022946"/>
    </source>
</evidence>
<feature type="repeat" description="PPR" evidence="3">
    <location>
        <begin position="282"/>
        <end position="316"/>
    </location>
</feature>
<dbReference type="InterPro" id="IPR032867">
    <property type="entry name" value="DYW_dom"/>
</dbReference>
<proteinExistence type="predicted"/>
<dbReference type="Pfam" id="PF01535">
    <property type="entry name" value="PPR"/>
    <property type="match status" value="4"/>
</dbReference>
<dbReference type="InterPro" id="IPR046848">
    <property type="entry name" value="E_motif"/>
</dbReference>
<dbReference type="InterPro" id="IPR002885">
    <property type="entry name" value="PPR_rpt"/>
</dbReference>
<evidence type="ECO:0000313" key="5">
    <source>
        <dbReference type="EMBL" id="VAH42910.1"/>
    </source>
</evidence>
<dbReference type="InterPro" id="IPR011990">
    <property type="entry name" value="TPR-like_helical_dom_sf"/>
</dbReference>
<dbReference type="Pfam" id="PF20430">
    <property type="entry name" value="Eplus_motif"/>
    <property type="match status" value="1"/>
</dbReference>
<dbReference type="PANTHER" id="PTHR47926">
    <property type="entry name" value="PENTATRICOPEPTIDE REPEAT-CONTAINING PROTEIN"/>
    <property type="match status" value="1"/>
</dbReference>
<reference evidence="5 6" key="1">
    <citation type="submission" date="2017-09" db="EMBL/GenBank/DDBJ databases">
        <authorList>
            <consortium name="International Durum Wheat Genome Sequencing Consortium (IDWGSC)"/>
            <person name="Milanesi L."/>
        </authorList>
    </citation>
    <scope>NUCLEOTIDE SEQUENCE [LARGE SCALE GENOMIC DNA]</scope>
    <source>
        <strain evidence="6">cv. Svevo</strain>
    </source>
</reference>